<dbReference type="KEGG" id="ave:Arcve_1663"/>
<dbReference type="RefSeq" id="WP_013684319.1">
    <property type="nucleotide sequence ID" value="NC_015320.1"/>
</dbReference>
<dbReference type="GO" id="GO:0016787">
    <property type="term" value="F:hydrolase activity"/>
    <property type="evidence" value="ECO:0007669"/>
    <property type="project" value="InterPro"/>
</dbReference>
<organism evidence="2 3">
    <name type="scientific">Archaeoglobus veneficus (strain DSM 11195 / SNP6)</name>
    <dbReference type="NCBI Taxonomy" id="693661"/>
    <lineage>
        <taxon>Archaea</taxon>
        <taxon>Methanobacteriati</taxon>
        <taxon>Methanobacteriota</taxon>
        <taxon>Archaeoglobi</taxon>
        <taxon>Archaeoglobales</taxon>
        <taxon>Archaeoglobaceae</taxon>
        <taxon>Archaeoglobus</taxon>
    </lineage>
</organism>
<dbReference type="GeneID" id="10394789"/>
<keyword evidence="3" id="KW-1185">Reference proteome</keyword>
<dbReference type="Gene3D" id="3.40.50.1820">
    <property type="entry name" value="alpha/beta hydrolase"/>
    <property type="match status" value="1"/>
</dbReference>
<gene>
    <name evidence="2" type="ordered locus">Arcve_1663</name>
</gene>
<dbReference type="STRING" id="693661.Arcve_1663"/>
<dbReference type="AlphaFoldDB" id="F2KQ60"/>
<evidence type="ECO:0000313" key="3">
    <source>
        <dbReference type="Proteomes" id="UP000008136"/>
    </source>
</evidence>
<feature type="domain" description="Dienelactone hydrolase" evidence="1">
    <location>
        <begin position="65"/>
        <end position="154"/>
    </location>
</feature>
<dbReference type="HOGENOM" id="CLU_089548_0_0_2"/>
<evidence type="ECO:0000313" key="2">
    <source>
        <dbReference type="EMBL" id="AEA47663.1"/>
    </source>
</evidence>
<proteinExistence type="predicted"/>
<dbReference type="InterPro" id="IPR029058">
    <property type="entry name" value="AB_hydrolase_fold"/>
</dbReference>
<reference evidence="2 3" key="1">
    <citation type="submission" date="2011-03" db="EMBL/GenBank/DDBJ databases">
        <title>The complete genome of Archaeoglobus veneficus SNP6.</title>
        <authorList>
            <consortium name="US DOE Joint Genome Institute (JGI-PGF)"/>
            <person name="Lucas S."/>
            <person name="Copeland A."/>
            <person name="Lapidus A."/>
            <person name="Bruce D."/>
            <person name="Goodwin L."/>
            <person name="Pitluck S."/>
            <person name="Kyrpides N."/>
            <person name="Mavromatis K."/>
            <person name="Pagani I."/>
            <person name="Ivanova N."/>
            <person name="Mikhailova N."/>
            <person name="Lu M."/>
            <person name="Detter J.C."/>
            <person name="Tapia R."/>
            <person name="Han C."/>
            <person name="Land M."/>
            <person name="Hauser L."/>
            <person name="Markowitz V."/>
            <person name="Cheng J.-F."/>
            <person name="Hugenholtz P."/>
            <person name="Woyke T."/>
            <person name="Wu D."/>
            <person name="Spring S."/>
            <person name="Brambilla E."/>
            <person name="Klenk H.-P."/>
            <person name="Eisen J.A."/>
        </authorList>
    </citation>
    <scope>NUCLEOTIDE SEQUENCE [LARGE SCALE GENOMIC DNA]</scope>
    <source>
        <strain>SNP6</strain>
    </source>
</reference>
<dbReference type="InterPro" id="IPR002925">
    <property type="entry name" value="Dienelactn_hydro"/>
</dbReference>
<name>F2KQ60_ARCVS</name>
<accession>F2KQ60</accession>
<dbReference type="eggNOG" id="arCOG01652">
    <property type="taxonomic scope" value="Archaea"/>
</dbReference>
<evidence type="ECO:0000259" key="1">
    <source>
        <dbReference type="Pfam" id="PF01738"/>
    </source>
</evidence>
<sequence length="194" mass="21122">MATVAIGRIFGDYEEAGSNATLLCPPHPEFGGSRYDVRLERIASRLHPVGFSTLRFDYSKPFCAKKAVEDAVLCLRYLRERHSFVAVVGYSFGAVVASNVASSTGCDAVVLISPLLRIDGLTIKDSRPPKLIVVATRDEIATVDESERIAAMLSPPKEVVTLETDHLYTGKHDVLAEIVGDFLLRLSNTESGII</sequence>
<dbReference type="Pfam" id="PF01738">
    <property type="entry name" value="DLH"/>
    <property type="match status" value="1"/>
</dbReference>
<dbReference type="Proteomes" id="UP000008136">
    <property type="component" value="Chromosome"/>
</dbReference>
<dbReference type="SUPFAM" id="SSF53474">
    <property type="entry name" value="alpha/beta-Hydrolases"/>
    <property type="match status" value="1"/>
</dbReference>
<dbReference type="EMBL" id="CP002588">
    <property type="protein sequence ID" value="AEA47663.1"/>
    <property type="molecule type" value="Genomic_DNA"/>
</dbReference>
<protein>
    <recommendedName>
        <fullName evidence="1">Dienelactone hydrolase domain-containing protein</fullName>
    </recommendedName>
</protein>
<dbReference type="OrthoDB" id="50239at2157"/>